<keyword evidence="3" id="KW-0206">Cytoskeleton</keyword>
<dbReference type="Pfam" id="PF00560">
    <property type="entry name" value="LRR_1"/>
    <property type="match status" value="1"/>
</dbReference>
<evidence type="ECO:0000256" key="3">
    <source>
        <dbReference type="ARBA" id="ARBA00023212"/>
    </source>
</evidence>
<proteinExistence type="predicted"/>
<organism evidence="4 5">
    <name type="scientific">Cardiosporidium cionae</name>
    <dbReference type="NCBI Taxonomy" id="476202"/>
    <lineage>
        <taxon>Eukaryota</taxon>
        <taxon>Sar</taxon>
        <taxon>Alveolata</taxon>
        <taxon>Apicomplexa</taxon>
        <taxon>Aconoidasida</taxon>
        <taxon>Nephromycida</taxon>
        <taxon>Cardiosporidium</taxon>
    </lineage>
</organism>
<evidence type="ECO:0000313" key="4">
    <source>
        <dbReference type="EMBL" id="KAF8819439.1"/>
    </source>
</evidence>
<keyword evidence="2" id="KW-0963">Cytoplasm</keyword>
<dbReference type="Proteomes" id="UP000823046">
    <property type="component" value="Unassembled WGS sequence"/>
</dbReference>
<dbReference type="InterPro" id="IPR052410">
    <property type="entry name" value="DRC5"/>
</dbReference>
<accession>A0ABQ7J613</accession>
<name>A0ABQ7J613_9APIC</name>
<comment type="subcellular location">
    <subcellularLocation>
        <location evidence="1">Cytoplasm</location>
        <location evidence="1">Cytoskeleton</location>
    </subcellularLocation>
</comment>
<protein>
    <submittedName>
        <fullName evidence="4">Uncharacterized protein</fullName>
    </submittedName>
</protein>
<dbReference type="Gene3D" id="3.80.10.10">
    <property type="entry name" value="Ribonuclease Inhibitor"/>
    <property type="match status" value="2"/>
</dbReference>
<keyword evidence="5" id="KW-1185">Reference proteome</keyword>
<dbReference type="PANTHER" id="PTHR24107:SF2">
    <property type="entry name" value="NLR FAMILY CARD DOMAIN CONTAINING 3"/>
    <property type="match status" value="1"/>
</dbReference>
<evidence type="ECO:0000256" key="1">
    <source>
        <dbReference type="ARBA" id="ARBA00004245"/>
    </source>
</evidence>
<gene>
    <name evidence="4" type="ORF">IE077_004204</name>
</gene>
<dbReference type="SUPFAM" id="SSF52047">
    <property type="entry name" value="RNI-like"/>
    <property type="match status" value="1"/>
</dbReference>
<feature type="non-terminal residue" evidence="4">
    <location>
        <position position="965"/>
    </location>
</feature>
<dbReference type="EMBL" id="JADAQX010000757">
    <property type="protein sequence ID" value="KAF8819439.1"/>
    <property type="molecule type" value="Genomic_DNA"/>
</dbReference>
<dbReference type="InterPro" id="IPR001611">
    <property type="entry name" value="Leu-rich_rpt"/>
</dbReference>
<comment type="caution">
    <text evidence="4">The sequence shown here is derived from an EMBL/GenBank/DDBJ whole genome shotgun (WGS) entry which is preliminary data.</text>
</comment>
<dbReference type="PANTHER" id="PTHR24107">
    <property type="entry name" value="YNEIN REGULATORY COMPLEX SUBUNIT 5"/>
    <property type="match status" value="1"/>
</dbReference>
<evidence type="ECO:0000256" key="2">
    <source>
        <dbReference type="ARBA" id="ARBA00022490"/>
    </source>
</evidence>
<dbReference type="InterPro" id="IPR032675">
    <property type="entry name" value="LRR_dom_sf"/>
</dbReference>
<sequence>MDALIKVVLSMPRLRRLALKNCNLKNENLFKILNFFSKKANRSRLAEFESLDLSGNCFDNKAAKYLSEWLITQNVHLAALDVSSNKMGFSLSLLGCNHLGSHQGDAALFSYVSSLKSLSFSNCEFIKKVRLDHLLFGEWVEFQQKLTFLYVHPPLLYTLHWILKQILETVGTTLEHLDISHNHQWLTSMDIIHFITSLYKSKWKSKTAQGHLHLKSFLLAYNELSPEVFSSLSRCLMLEACTLEILDISGNPVGNKNTSKNIPNYFESFLMALQGTKKNPPSKLQSLILKSCGLSNLELQGLAGALFTNEKNLKYLDISENNFTKDLSKAFLEVIPHSGLKELKGISLKEDFSQPSRHSQELYISPEALSSPLKHRDFFEWKEQTEMDKVAIVSLEESPLLPLKTSAFASPKKERTEFFDGSPQPYITDTFSFDPSSNQNFVDEKGELSDLLPLPIDPSQLDYIRDSLCLLGLQWLRIAFPPTPQNHVGKSLLLPLLLGPSHAILLAMKSILRGWMVLTLPDVRLLEELSAQPDLDETMQYLLSIVMEELPMVNKNYRFQRFNALDFDDKVGTAGSLPFFDGGYGCQAMHPPEYRVLWLRKHGRSVIQPKHSLYPLSTSPRHLLSGNTAIDTPIESPTSTEPLFTTTASHTFYPLSNPSLDPSFLSPTSLDPLSTFFTSLLPQDSILARRRHSSPLLPPTGASHRLPSQKEAPLLGEIFSQKLPLPPPSSSFPLPTHFPPRWQPIPPLPSIFSKKRGRPRKAKEWKDPSWISPKRAFKTQRDAIPPVSCRGGRVGFHSSPPATLASIFLTPTLSLATPEQTMGLFSIHPLVSVFDILRPQLEQWALRGIGAPNPSYVSSFGESTAATPNSSLYMEKVCTLSQPFSSDFPFSPTSAALSMEDQEKSKKRDFTAFTWDEDWLSTIEYYLKDKTLCESILLSSTAKSISLSCKCREILIVDMQMDAAL</sequence>
<evidence type="ECO:0000313" key="5">
    <source>
        <dbReference type="Proteomes" id="UP000823046"/>
    </source>
</evidence>
<reference evidence="4 5" key="1">
    <citation type="journal article" date="2020" name="bioRxiv">
        <title>Metabolic contributions of an alphaproteobacterial endosymbiont in the apicomplexan Cardiosporidium cionae.</title>
        <authorList>
            <person name="Hunter E.S."/>
            <person name="Paight C.J."/>
            <person name="Lane C.E."/>
        </authorList>
    </citation>
    <scope>NUCLEOTIDE SEQUENCE [LARGE SCALE GENOMIC DNA]</scope>
    <source>
        <strain evidence="4">ESH_2018</strain>
    </source>
</reference>
<dbReference type="Pfam" id="PF13516">
    <property type="entry name" value="LRR_6"/>
    <property type="match status" value="1"/>
</dbReference>